<dbReference type="GO" id="GO:0004425">
    <property type="term" value="F:indole-3-glycerol-phosphate synthase activity"/>
    <property type="evidence" value="ECO:0007669"/>
    <property type="project" value="UniProtKB-EC"/>
</dbReference>
<reference evidence="16" key="3">
    <citation type="submission" date="2021-06" db="EMBL/GenBank/DDBJ databases">
        <title>Genomic Description and Analysis of Intracellular Bacteria, Candidatus Berkiella cookevillensis and Candidatus Berkiella aquae.</title>
        <authorList>
            <person name="Kidane D.T."/>
            <person name="Mehari Y.T."/>
            <person name="Rice F.C."/>
            <person name="Arivett B.A."/>
            <person name="Farone A.L."/>
            <person name="Berk S.G."/>
            <person name="Farone M.B."/>
        </authorList>
    </citation>
    <scope>NUCLEOTIDE SEQUENCE</scope>
    <source>
        <strain evidence="16">HT99</strain>
    </source>
</reference>
<accession>A0A0Q9YKR4</accession>
<protein>
    <recommendedName>
        <fullName evidence="12">N-(5'-phosphoribosyl)anthranilate isomerase</fullName>
        <shortName evidence="12">PRAI</shortName>
        <ecNumber evidence="12">5.3.1.24</ecNumber>
    </recommendedName>
</protein>
<evidence type="ECO:0000256" key="9">
    <source>
        <dbReference type="ARBA" id="ARBA00023235"/>
    </source>
</evidence>
<dbReference type="CDD" id="cd00331">
    <property type="entry name" value="IGPS"/>
    <property type="match status" value="1"/>
</dbReference>
<dbReference type="PANTHER" id="PTHR22854">
    <property type="entry name" value="TRYPTOPHAN BIOSYNTHESIS PROTEIN"/>
    <property type="match status" value="1"/>
</dbReference>
<evidence type="ECO:0000259" key="14">
    <source>
        <dbReference type="Pfam" id="PF00697"/>
    </source>
</evidence>
<reference evidence="15" key="1">
    <citation type="submission" date="2015-09" db="EMBL/GenBank/DDBJ databases">
        <title>Draft Genome Sequences of Two Novel Amoeba-resistant Intranuclear Bacteria, Candidatus Berkiella cookevillensis and Candidatus Berkiella aquae.</title>
        <authorList>
            <person name="Mehari Y.T."/>
            <person name="Arivett B.A."/>
            <person name="Farone A.L."/>
            <person name="Gunderson J.H."/>
            <person name="Farone M.B."/>
        </authorList>
    </citation>
    <scope>NUCLEOTIDE SEQUENCE [LARGE SCALE GENOMIC DNA]</scope>
    <source>
        <strain evidence="15">HT99</strain>
    </source>
</reference>
<evidence type="ECO:0000256" key="5">
    <source>
        <dbReference type="ARBA" id="ARBA00022605"/>
    </source>
</evidence>
<keyword evidence="7 12" id="KW-0822">Tryptophan biosynthesis</keyword>
<dbReference type="InterPro" id="IPR001240">
    <property type="entry name" value="PRAI_dom"/>
</dbReference>
<comment type="pathway">
    <text evidence="3 12">Amino-acid biosynthesis; L-tryptophan biosynthesis; L-tryptophan from chorismate: step 3/5.</text>
</comment>
<dbReference type="Gene3D" id="3.20.20.70">
    <property type="entry name" value="Aldolase class I"/>
    <property type="match status" value="2"/>
</dbReference>
<dbReference type="GO" id="GO:0004640">
    <property type="term" value="F:phosphoribosylanthranilate isomerase activity"/>
    <property type="evidence" value="ECO:0007669"/>
    <property type="project" value="UniProtKB-UniRule"/>
</dbReference>
<dbReference type="HAMAP" id="MF_00135">
    <property type="entry name" value="PRAI"/>
    <property type="match status" value="1"/>
</dbReference>
<dbReference type="EMBL" id="LKAJ02000001">
    <property type="protein sequence ID" value="MCS5710877.1"/>
    <property type="molecule type" value="Genomic_DNA"/>
</dbReference>
<keyword evidence="17" id="KW-1185">Reference proteome</keyword>
<evidence type="ECO:0000256" key="11">
    <source>
        <dbReference type="ARBA" id="ARBA00023268"/>
    </source>
</evidence>
<dbReference type="AlphaFoldDB" id="A0A0Q9YKR4"/>
<evidence type="ECO:0000256" key="1">
    <source>
        <dbReference type="ARBA" id="ARBA00001164"/>
    </source>
</evidence>
<reference evidence="16" key="2">
    <citation type="journal article" date="2016" name="Genome Announc.">
        <title>Draft Genome Sequences of Two Novel Amoeba-Resistant Intranuclear Bacteria, 'Candidatus Berkiella cookevillensis' and 'Candidatus Berkiella aquae'.</title>
        <authorList>
            <person name="Mehari Y.T."/>
            <person name="Arivett B.A."/>
            <person name="Farone A.L."/>
            <person name="Gunderson J.H."/>
            <person name="Farone M.B."/>
        </authorList>
    </citation>
    <scope>NUCLEOTIDE SEQUENCE</scope>
    <source>
        <strain evidence="16">HT99</strain>
    </source>
</reference>
<keyword evidence="5 12" id="KW-0028">Amino-acid biosynthesis</keyword>
<dbReference type="InterPro" id="IPR013798">
    <property type="entry name" value="Indole-3-glycerol_P_synth_dom"/>
</dbReference>
<evidence type="ECO:0000256" key="2">
    <source>
        <dbReference type="ARBA" id="ARBA00001633"/>
    </source>
</evidence>
<dbReference type="InterPro" id="IPR013785">
    <property type="entry name" value="Aldolase_TIM"/>
</dbReference>
<comment type="similarity">
    <text evidence="12">Belongs to the TrpF family.</text>
</comment>
<comment type="catalytic activity">
    <reaction evidence="1 12">
        <text>N-(5-phospho-beta-D-ribosyl)anthranilate = 1-(2-carboxyphenylamino)-1-deoxy-D-ribulose 5-phosphate</text>
        <dbReference type="Rhea" id="RHEA:21540"/>
        <dbReference type="ChEBI" id="CHEBI:18277"/>
        <dbReference type="ChEBI" id="CHEBI:58613"/>
        <dbReference type="EC" id="5.3.1.24"/>
    </reaction>
</comment>
<sequence length="455" mass="50580">MLNEMIKDQHALVADLMKQQSETALLKAVIPSDRDFYAALQKSGSKFILECKHRSPSEGRLREDYPIIELAKTYEPFADIISVLTNERHFDGSFTHLQQVRQHVNVPVLCKDIIVAPYQVALARQYGADAILLMLSVLDDTTYLACQQLAEKLKMGILTEVVNPQELQRAKKLKAKVIAINHRDLHTLTLDMERVVSLAPLFPKETIMIAASGLNTHQDIARLKPYVKGFLIGGALSKSQDIAITLRELRYGAIKICGLTSSIDSQYSYEHGAILGGLIFAASSPRTINLAQAEEIIKGAPLQYVGVFAKQPIHDVIHIATTLKLHAIQLHGQETADYIAKLRPLLPKSCQIWFAVSGHQPLPLTLPPHIDKLIIDNMAPTQLGGTGRSFDWNKLRHFHLRQHCLLAGGVGLHNIIAATQTKLAGLDINSSIEQTPGIKDHLKIKQLFQMIRENT</sequence>
<dbReference type="PANTHER" id="PTHR22854:SF2">
    <property type="entry name" value="INDOLE-3-GLYCEROL-PHOSPHATE SYNTHASE"/>
    <property type="match status" value="1"/>
</dbReference>
<dbReference type="InterPro" id="IPR011060">
    <property type="entry name" value="RibuloseP-bd_barrel"/>
</dbReference>
<evidence type="ECO:0000313" key="17">
    <source>
        <dbReference type="Proteomes" id="UP000051497"/>
    </source>
</evidence>
<keyword evidence="11" id="KW-0511">Multifunctional enzyme</keyword>
<dbReference type="UniPathway" id="UPA00035">
    <property type="reaction ID" value="UER00042"/>
</dbReference>
<dbReference type="RefSeq" id="WP_075066113.1">
    <property type="nucleotide sequence ID" value="NZ_LKAJ02000001.1"/>
</dbReference>
<dbReference type="Pfam" id="PF00697">
    <property type="entry name" value="PRAI"/>
    <property type="match status" value="1"/>
</dbReference>
<comment type="pathway">
    <text evidence="4">Amino-acid biosynthesis; L-tryptophan biosynthesis; L-tryptophan from chorismate: step 4/5.</text>
</comment>
<comment type="catalytic activity">
    <reaction evidence="2">
        <text>1-(2-carboxyphenylamino)-1-deoxy-D-ribulose 5-phosphate + H(+) = (1S,2R)-1-C-(indol-3-yl)glycerol 3-phosphate + CO2 + H2O</text>
        <dbReference type="Rhea" id="RHEA:23476"/>
        <dbReference type="ChEBI" id="CHEBI:15377"/>
        <dbReference type="ChEBI" id="CHEBI:15378"/>
        <dbReference type="ChEBI" id="CHEBI:16526"/>
        <dbReference type="ChEBI" id="CHEBI:58613"/>
        <dbReference type="ChEBI" id="CHEBI:58866"/>
        <dbReference type="EC" id="4.1.1.48"/>
    </reaction>
</comment>
<keyword evidence="10 16" id="KW-0456">Lyase</keyword>
<evidence type="ECO:0000256" key="10">
    <source>
        <dbReference type="ARBA" id="ARBA00023239"/>
    </source>
</evidence>
<evidence type="ECO:0000256" key="7">
    <source>
        <dbReference type="ARBA" id="ARBA00022822"/>
    </source>
</evidence>
<organism evidence="15">
    <name type="scientific">Candidatus Berkiella aquae</name>
    <dbReference type="NCBI Taxonomy" id="295108"/>
    <lineage>
        <taxon>Bacteria</taxon>
        <taxon>Pseudomonadati</taxon>
        <taxon>Pseudomonadota</taxon>
        <taxon>Gammaproteobacteria</taxon>
        <taxon>Candidatus Berkiellales</taxon>
        <taxon>Candidatus Berkiellaceae</taxon>
        <taxon>Candidatus Berkiella</taxon>
    </lineage>
</organism>
<evidence type="ECO:0000256" key="8">
    <source>
        <dbReference type="ARBA" id="ARBA00023141"/>
    </source>
</evidence>
<dbReference type="PATRIC" id="fig|1590043.3.peg.1515"/>
<keyword evidence="6" id="KW-0210">Decarboxylase</keyword>
<evidence type="ECO:0000256" key="4">
    <source>
        <dbReference type="ARBA" id="ARBA00004696"/>
    </source>
</evidence>
<dbReference type="Proteomes" id="UP000051497">
    <property type="component" value="Unassembled WGS sequence"/>
</dbReference>
<dbReference type="EMBL" id="LKAJ01000005">
    <property type="protein sequence ID" value="KRG21309.1"/>
    <property type="molecule type" value="Genomic_DNA"/>
</dbReference>
<evidence type="ECO:0000256" key="12">
    <source>
        <dbReference type="HAMAP-Rule" id="MF_00135"/>
    </source>
</evidence>
<evidence type="ECO:0000256" key="3">
    <source>
        <dbReference type="ARBA" id="ARBA00004664"/>
    </source>
</evidence>
<comment type="caution">
    <text evidence="15">The sequence shown here is derived from an EMBL/GenBank/DDBJ whole genome shotgun (WGS) entry which is preliminary data.</text>
</comment>
<dbReference type="GO" id="GO:0000162">
    <property type="term" value="P:L-tryptophan biosynthetic process"/>
    <property type="evidence" value="ECO:0007669"/>
    <property type="project" value="UniProtKB-UniRule"/>
</dbReference>
<evidence type="ECO:0000259" key="13">
    <source>
        <dbReference type="Pfam" id="PF00218"/>
    </source>
</evidence>
<evidence type="ECO:0000256" key="6">
    <source>
        <dbReference type="ARBA" id="ARBA00022793"/>
    </source>
</evidence>
<dbReference type="STRING" id="295108.HT99x_01485"/>
<dbReference type="EC" id="5.3.1.24" evidence="12"/>
<dbReference type="SUPFAM" id="SSF51366">
    <property type="entry name" value="Ribulose-phoshate binding barrel"/>
    <property type="match status" value="2"/>
</dbReference>
<dbReference type="OrthoDB" id="9804217at2"/>
<evidence type="ECO:0000313" key="15">
    <source>
        <dbReference type="EMBL" id="KRG21309.1"/>
    </source>
</evidence>
<gene>
    <name evidence="15" type="primary">trpC</name>
    <name evidence="16" type="synonym">trpCF</name>
    <name evidence="12" type="synonym">trpF</name>
    <name evidence="16" type="ORF">HT99x_005505</name>
    <name evidence="15" type="ORF">HT99x_01485</name>
</gene>
<feature type="domain" description="Indole-3-glycerol phosphate synthase" evidence="13">
    <location>
        <begin position="3"/>
        <end position="249"/>
    </location>
</feature>
<evidence type="ECO:0000313" key="16">
    <source>
        <dbReference type="EMBL" id="MCS5710877.1"/>
    </source>
</evidence>
<proteinExistence type="inferred from homology"/>
<dbReference type="CDD" id="cd00405">
    <property type="entry name" value="PRAI"/>
    <property type="match status" value="1"/>
</dbReference>
<feature type="domain" description="N-(5'phosphoribosyl) anthranilate isomerase (PRAI)" evidence="14">
    <location>
        <begin position="254"/>
        <end position="449"/>
    </location>
</feature>
<dbReference type="InterPro" id="IPR045186">
    <property type="entry name" value="Indole-3-glycerol_P_synth"/>
</dbReference>
<keyword evidence="9 12" id="KW-0413">Isomerase</keyword>
<dbReference type="NCBIfam" id="NF006945">
    <property type="entry name" value="PRK09427.1"/>
    <property type="match status" value="1"/>
</dbReference>
<keyword evidence="8 12" id="KW-0057">Aromatic amino acid biosynthesis</keyword>
<name>A0A0Q9YKR4_9GAMM</name>
<dbReference type="Pfam" id="PF00218">
    <property type="entry name" value="IGPS"/>
    <property type="match status" value="1"/>
</dbReference>